<dbReference type="Proteomes" id="UP000317332">
    <property type="component" value="Unassembled WGS sequence"/>
</dbReference>
<protein>
    <recommendedName>
        <fullName evidence="4">DUF502 domain-containing protein</fullName>
    </recommendedName>
</protein>
<gene>
    <name evidence="2" type="ORF">FJ651_01500</name>
</gene>
<name>A0A506PNZ5_9FLAO</name>
<keyword evidence="1" id="KW-1133">Transmembrane helix</keyword>
<sequence length="192" mass="21418">MKWYAKTFALIIKGILFFLLPIIILFIVIEKALIIIRKLIAPIKSHIPEDGIFGIGMVSLLSILLLLSISFIAGIWAENKKNKTIMPKLEEILSSFIPGYALIKTQTNEVFGDTNKNWKSVIVGDNGEYKLGIEIERNDNGYSTVFFPDPADTKSGELKIIQSSKIKILDLSINKLSALIRKYGLGSASFIK</sequence>
<evidence type="ECO:0000313" key="3">
    <source>
        <dbReference type="Proteomes" id="UP000317332"/>
    </source>
</evidence>
<feature type="transmembrane region" description="Helical" evidence="1">
    <location>
        <begin position="7"/>
        <end position="29"/>
    </location>
</feature>
<keyword evidence="3" id="KW-1185">Reference proteome</keyword>
<evidence type="ECO:0008006" key="4">
    <source>
        <dbReference type="Google" id="ProtNLM"/>
    </source>
</evidence>
<feature type="transmembrane region" description="Helical" evidence="1">
    <location>
        <begin position="52"/>
        <end position="77"/>
    </location>
</feature>
<dbReference type="RefSeq" id="WP_140988623.1">
    <property type="nucleotide sequence ID" value="NZ_VHIQ01000001.1"/>
</dbReference>
<dbReference type="EMBL" id="VHIQ01000001">
    <property type="protein sequence ID" value="TPV35613.1"/>
    <property type="molecule type" value="Genomic_DNA"/>
</dbReference>
<accession>A0A506PNZ5</accession>
<proteinExistence type="predicted"/>
<keyword evidence="1" id="KW-0812">Transmembrane</keyword>
<organism evidence="2 3">
    <name type="scientific">Paucihalobacter ruber</name>
    <dbReference type="NCBI Taxonomy" id="2567861"/>
    <lineage>
        <taxon>Bacteria</taxon>
        <taxon>Pseudomonadati</taxon>
        <taxon>Bacteroidota</taxon>
        <taxon>Flavobacteriia</taxon>
        <taxon>Flavobacteriales</taxon>
        <taxon>Flavobacteriaceae</taxon>
        <taxon>Paucihalobacter</taxon>
    </lineage>
</organism>
<dbReference type="OrthoDB" id="6399850at2"/>
<evidence type="ECO:0000256" key="1">
    <source>
        <dbReference type="SAM" id="Phobius"/>
    </source>
</evidence>
<dbReference type="AlphaFoldDB" id="A0A506PNZ5"/>
<evidence type="ECO:0000313" key="2">
    <source>
        <dbReference type="EMBL" id="TPV35613.1"/>
    </source>
</evidence>
<comment type="caution">
    <text evidence="2">The sequence shown here is derived from an EMBL/GenBank/DDBJ whole genome shotgun (WGS) entry which is preliminary data.</text>
</comment>
<reference evidence="2 3" key="1">
    <citation type="submission" date="2019-06" db="EMBL/GenBank/DDBJ databases">
        <title>Flavobacteriaceae Paucihalobacterium erythroidium CWB-1, complete genome.</title>
        <authorList>
            <person name="Wu S."/>
        </authorList>
    </citation>
    <scope>NUCLEOTIDE SEQUENCE [LARGE SCALE GENOMIC DNA]</scope>
    <source>
        <strain evidence="2 3">CWB-1</strain>
    </source>
</reference>
<keyword evidence="1" id="KW-0472">Membrane</keyword>